<gene>
    <name evidence="4" type="ORF">TRFO_09203</name>
</gene>
<dbReference type="SUPFAM" id="SSF54928">
    <property type="entry name" value="RNA-binding domain, RBD"/>
    <property type="match status" value="1"/>
</dbReference>
<dbReference type="CDD" id="cd00590">
    <property type="entry name" value="RRM_SF"/>
    <property type="match status" value="1"/>
</dbReference>
<dbReference type="EMBL" id="MLAK01001093">
    <property type="protein sequence ID" value="OHS97790.1"/>
    <property type="molecule type" value="Genomic_DNA"/>
</dbReference>
<dbReference type="InterPro" id="IPR000504">
    <property type="entry name" value="RRM_dom"/>
</dbReference>
<dbReference type="GO" id="GO:0003723">
    <property type="term" value="F:RNA binding"/>
    <property type="evidence" value="ECO:0007669"/>
    <property type="project" value="UniProtKB-UniRule"/>
</dbReference>
<dbReference type="InterPro" id="IPR012677">
    <property type="entry name" value="Nucleotide-bd_a/b_plait_sf"/>
</dbReference>
<keyword evidence="5" id="KW-1185">Reference proteome</keyword>
<evidence type="ECO:0000256" key="1">
    <source>
        <dbReference type="PROSITE-ProRule" id="PRU00176"/>
    </source>
</evidence>
<dbReference type="PROSITE" id="PS50102">
    <property type="entry name" value="RRM"/>
    <property type="match status" value="1"/>
</dbReference>
<evidence type="ECO:0000313" key="4">
    <source>
        <dbReference type="EMBL" id="OHS97790.1"/>
    </source>
</evidence>
<accession>A0A1J4JF18</accession>
<name>A0A1J4JF18_9EUKA</name>
<dbReference type="AlphaFoldDB" id="A0A1J4JF18"/>
<proteinExistence type="predicted"/>
<dbReference type="Pfam" id="PF00076">
    <property type="entry name" value="RRM_1"/>
    <property type="match status" value="1"/>
</dbReference>
<dbReference type="VEuPathDB" id="TrichDB:TRFO_09203"/>
<evidence type="ECO:0000313" key="5">
    <source>
        <dbReference type="Proteomes" id="UP000179807"/>
    </source>
</evidence>
<feature type="compositionally biased region" description="Basic and acidic residues" evidence="2">
    <location>
        <begin position="506"/>
        <end position="518"/>
    </location>
</feature>
<organism evidence="4 5">
    <name type="scientific">Tritrichomonas foetus</name>
    <dbReference type="NCBI Taxonomy" id="1144522"/>
    <lineage>
        <taxon>Eukaryota</taxon>
        <taxon>Metamonada</taxon>
        <taxon>Parabasalia</taxon>
        <taxon>Tritrichomonadida</taxon>
        <taxon>Tritrichomonadidae</taxon>
        <taxon>Tritrichomonas</taxon>
    </lineage>
</organism>
<reference evidence="4" key="1">
    <citation type="submission" date="2016-10" db="EMBL/GenBank/DDBJ databases">
        <authorList>
            <person name="Benchimol M."/>
            <person name="Almeida L.G."/>
            <person name="Vasconcelos A.T."/>
            <person name="Perreira-Neves A."/>
            <person name="Rosa I.A."/>
            <person name="Tasca T."/>
            <person name="Bogo M.R."/>
            <person name="de Souza W."/>
        </authorList>
    </citation>
    <scope>NUCLEOTIDE SEQUENCE [LARGE SCALE GENOMIC DNA]</scope>
    <source>
        <strain evidence="4">K</strain>
    </source>
</reference>
<feature type="compositionally biased region" description="Polar residues" evidence="2">
    <location>
        <begin position="549"/>
        <end position="560"/>
    </location>
</feature>
<feature type="domain" description="RRM" evidence="3">
    <location>
        <begin position="434"/>
        <end position="508"/>
    </location>
</feature>
<feature type="compositionally biased region" description="Basic residues" evidence="2">
    <location>
        <begin position="589"/>
        <end position="602"/>
    </location>
</feature>
<dbReference type="Proteomes" id="UP000179807">
    <property type="component" value="Unassembled WGS sequence"/>
</dbReference>
<feature type="region of interest" description="Disordered" evidence="2">
    <location>
        <begin position="502"/>
        <end position="613"/>
    </location>
</feature>
<dbReference type="SMART" id="SM00360">
    <property type="entry name" value="RRM"/>
    <property type="match status" value="3"/>
</dbReference>
<comment type="caution">
    <text evidence="4">The sequence shown here is derived from an EMBL/GenBank/DDBJ whole genome shotgun (WGS) entry which is preliminary data.</text>
</comment>
<protein>
    <recommendedName>
        <fullName evidence="3">RRM domain-containing protein</fullName>
    </recommendedName>
</protein>
<dbReference type="GeneID" id="94829433"/>
<evidence type="ECO:0000256" key="2">
    <source>
        <dbReference type="SAM" id="MobiDB-lite"/>
    </source>
</evidence>
<dbReference type="RefSeq" id="XP_068350927.1">
    <property type="nucleotide sequence ID" value="XM_068494729.1"/>
</dbReference>
<evidence type="ECO:0000259" key="3">
    <source>
        <dbReference type="PROSITE" id="PS50102"/>
    </source>
</evidence>
<keyword evidence="1" id="KW-0694">RNA-binding</keyword>
<dbReference type="Gene3D" id="3.30.70.330">
    <property type="match status" value="1"/>
</dbReference>
<sequence>MKSGTEEAELTLSQYGIIRNINVNLKLIDSSVKFHAKILDNLIIETSTLFTRQNFLELLSDSIKAEHTPNDVVLAKKIVPNNTELYFCHIPNETKSRSDFEKFIKDFTFSKTFKVSAFIAEKVFSIRCSDQDDLIRIMTFLPHIVFEGNKHIMVADSWFDLPIIRFSNLEQSIPSESFRDLLDSIIMKDYESDESNQKKYNPIEFFQYQKNKNAKNSKSNIANLVLKTYEDAIRIQKIFNFSHIGDSLVYVNWFVDPTKLEMLEKYRVKVKLPNEMEELDFFNEMKQYGDVFRTSLDSDKKTIGNVVFKNFGDIENLKNHYQFEYCFANAMVYNFPNGTTEDDVKEYLSPFSDQIQSVSFKNKQSTPQNLPFFYISLKTIQGLQNMCEYIEQTPFASKKFEKIKVQPFAIPTERNLNATMQKYENKKNEFSHSNSIIINGFPIEITANQVLELCSNRGTIKFFSMNKKKESYEVNVTFQNSSETQKAMNDLNNAVIGGKKILVKSNEPEVKHEPVEPKPKKHKPKKDINDVNGKPPPSWKKREPPLERNAQSNNSRPNIQNRGRGGNNRGNKIEHRGNRAYGRGNIRGGVRRGSRGNSRGRGRINISYGGGNHLGNSFIFGSSNFEDSDNYYHDFLDDFDGDDFDDY</sequence>
<dbReference type="InterPro" id="IPR035979">
    <property type="entry name" value="RBD_domain_sf"/>
</dbReference>